<feature type="signal peptide" evidence="1">
    <location>
        <begin position="1"/>
        <end position="24"/>
    </location>
</feature>
<dbReference type="EMBL" id="JAWLIP010000002">
    <property type="protein sequence ID" value="MDV6225827.1"/>
    <property type="molecule type" value="Genomic_DNA"/>
</dbReference>
<dbReference type="GO" id="GO:0016787">
    <property type="term" value="F:hydrolase activity"/>
    <property type="evidence" value="ECO:0007669"/>
    <property type="project" value="UniProtKB-KW"/>
</dbReference>
<gene>
    <name evidence="3" type="ORF">R2G56_05975</name>
</gene>
<evidence type="ECO:0000313" key="4">
    <source>
        <dbReference type="Proteomes" id="UP001185659"/>
    </source>
</evidence>
<feature type="domain" description="M23ase beta-sheet core" evidence="2">
    <location>
        <begin position="205"/>
        <end position="295"/>
    </location>
</feature>
<dbReference type="InterPro" id="IPR016047">
    <property type="entry name" value="M23ase_b-sheet_dom"/>
</dbReference>
<keyword evidence="1" id="KW-0732">Signal</keyword>
<sequence>MALRRVARFLCWLMVVVAASPGVAEELDPKTAKLGRQFTDIFQKGSAEEVWQHMSERMQSALGDLYHLKGFQASINSAYGPEVSVHEELTEEKDGLRTYRRRAGHENGSDLIWQWSFGQDDGIEGFYVRRVPVEADSAYLDYQTQAALRLPFAGYWKVFWGGRTLEENYHAADAGQRFAYDFVIQRAGKTHTGDGTALTDYYCWDEPILAPADGTVVARVDGLPDQPLGEMDADRPAGNHVVLDLGNEEFIFLAHLRNGSVAVSGGEHVDEGQEIGRCGNSGNSSEPHLHVHMQTTPELGAGKGLPAQFQNYRANGALKLRGEPVRGQTVIAVEDILK</sequence>
<dbReference type="Pfam" id="PF01551">
    <property type="entry name" value="Peptidase_M23"/>
    <property type="match status" value="1"/>
</dbReference>
<comment type="caution">
    <text evidence="3">The sequence shown here is derived from an EMBL/GenBank/DDBJ whole genome shotgun (WGS) entry which is preliminary data.</text>
</comment>
<organism evidence="3 4">
    <name type="scientific">Nitratireductor aquimarinus</name>
    <dbReference type="NCBI Taxonomy" id="889300"/>
    <lineage>
        <taxon>Bacteria</taxon>
        <taxon>Pseudomonadati</taxon>
        <taxon>Pseudomonadota</taxon>
        <taxon>Alphaproteobacteria</taxon>
        <taxon>Hyphomicrobiales</taxon>
        <taxon>Phyllobacteriaceae</taxon>
        <taxon>Nitratireductor</taxon>
    </lineage>
</organism>
<dbReference type="PANTHER" id="PTHR21666:SF285">
    <property type="entry name" value="M23 FAMILY METALLOPEPTIDASE"/>
    <property type="match status" value="1"/>
</dbReference>
<dbReference type="EC" id="3.4.-.-" evidence="3"/>
<proteinExistence type="predicted"/>
<dbReference type="InterPro" id="IPR050570">
    <property type="entry name" value="Cell_wall_metabolism_enzyme"/>
</dbReference>
<dbReference type="PANTHER" id="PTHR21666">
    <property type="entry name" value="PEPTIDASE-RELATED"/>
    <property type="match status" value="1"/>
</dbReference>
<name>A0ABU4AHW4_9HYPH</name>
<protein>
    <submittedName>
        <fullName evidence="3">M23 family metallopeptidase</fullName>
        <ecNumber evidence="3">3.4.-.-</ecNumber>
    </submittedName>
</protein>
<evidence type="ECO:0000256" key="1">
    <source>
        <dbReference type="SAM" id="SignalP"/>
    </source>
</evidence>
<keyword evidence="4" id="KW-1185">Reference proteome</keyword>
<keyword evidence="3" id="KW-0378">Hydrolase</keyword>
<dbReference type="InterPro" id="IPR011055">
    <property type="entry name" value="Dup_hybrid_motif"/>
</dbReference>
<evidence type="ECO:0000259" key="2">
    <source>
        <dbReference type="Pfam" id="PF01551"/>
    </source>
</evidence>
<dbReference type="Gene3D" id="2.70.70.10">
    <property type="entry name" value="Glucose Permease (Domain IIA)"/>
    <property type="match status" value="1"/>
</dbReference>
<dbReference type="RefSeq" id="WP_317560743.1">
    <property type="nucleotide sequence ID" value="NZ_JAWLIP010000002.1"/>
</dbReference>
<dbReference type="Proteomes" id="UP001185659">
    <property type="component" value="Unassembled WGS sequence"/>
</dbReference>
<feature type="chain" id="PRO_5045135945" evidence="1">
    <location>
        <begin position="25"/>
        <end position="338"/>
    </location>
</feature>
<accession>A0ABU4AHW4</accession>
<dbReference type="SUPFAM" id="SSF51261">
    <property type="entry name" value="Duplicated hybrid motif"/>
    <property type="match status" value="1"/>
</dbReference>
<reference evidence="3 4" key="1">
    <citation type="submission" date="2023-10" db="EMBL/GenBank/DDBJ databases">
        <authorList>
            <person name="Venkata Ramana C."/>
            <person name="Sasikala C."/>
            <person name="Dhurka M."/>
        </authorList>
    </citation>
    <scope>NUCLEOTIDE SEQUENCE [LARGE SCALE GENOMIC DNA]</scope>
    <source>
        <strain evidence="3 4">KCTC 32151</strain>
    </source>
</reference>
<dbReference type="CDD" id="cd12797">
    <property type="entry name" value="M23_peptidase"/>
    <property type="match status" value="1"/>
</dbReference>
<evidence type="ECO:0000313" key="3">
    <source>
        <dbReference type="EMBL" id="MDV6225827.1"/>
    </source>
</evidence>